<dbReference type="PROSITE" id="PS00889">
    <property type="entry name" value="CNMP_BINDING_2"/>
    <property type="match status" value="1"/>
</dbReference>
<dbReference type="OrthoDB" id="9799090at2"/>
<dbReference type="STRING" id="80876.SAMN05421779_105298"/>
<evidence type="ECO:0000256" key="9">
    <source>
        <dbReference type="ARBA" id="ARBA00022882"/>
    </source>
</evidence>
<dbReference type="EMBL" id="FTOA01000005">
    <property type="protein sequence ID" value="SIT00570.1"/>
    <property type="molecule type" value="Genomic_DNA"/>
</dbReference>
<dbReference type="InterPro" id="IPR018488">
    <property type="entry name" value="cNMP-bd_CS"/>
</dbReference>
<dbReference type="GO" id="GO:0001508">
    <property type="term" value="P:action potential"/>
    <property type="evidence" value="ECO:0007669"/>
    <property type="project" value="TreeGrafter"/>
</dbReference>
<evidence type="ECO:0000256" key="6">
    <source>
        <dbReference type="ARBA" id="ARBA00022692"/>
    </source>
</evidence>
<feature type="transmembrane region" description="Helical" evidence="19">
    <location>
        <begin position="168"/>
        <end position="188"/>
    </location>
</feature>
<dbReference type="SMART" id="SM00100">
    <property type="entry name" value="cNMP"/>
    <property type="match status" value="1"/>
</dbReference>
<feature type="transmembrane region" description="Helical" evidence="19">
    <location>
        <begin position="228"/>
        <end position="249"/>
    </location>
</feature>
<dbReference type="PRINTS" id="PR00169">
    <property type="entry name" value="KCHANNEL"/>
</dbReference>
<keyword evidence="2" id="KW-0813">Transport</keyword>
<dbReference type="InterPro" id="IPR028325">
    <property type="entry name" value="VG_K_chnl"/>
</dbReference>
<dbReference type="InterPro" id="IPR027359">
    <property type="entry name" value="Volt_channel_dom_sf"/>
</dbReference>
<evidence type="ECO:0000256" key="1">
    <source>
        <dbReference type="ARBA" id="ARBA00004651"/>
    </source>
</evidence>
<dbReference type="GO" id="GO:0008076">
    <property type="term" value="C:voltage-gated potassium channel complex"/>
    <property type="evidence" value="ECO:0007669"/>
    <property type="project" value="InterPro"/>
</dbReference>
<evidence type="ECO:0000256" key="7">
    <source>
        <dbReference type="ARBA" id="ARBA00022741"/>
    </source>
</evidence>
<dbReference type="InterPro" id="IPR005821">
    <property type="entry name" value="Ion_trans_dom"/>
</dbReference>
<keyword evidence="14" id="KW-0114">cAMP</keyword>
<dbReference type="SUPFAM" id="SSF81324">
    <property type="entry name" value="Voltage-gated potassium channels"/>
    <property type="match status" value="1"/>
</dbReference>
<keyword evidence="8" id="KW-0631">Potassium channel</keyword>
<evidence type="ECO:0000256" key="18">
    <source>
        <dbReference type="ARBA" id="ARBA00060926"/>
    </source>
</evidence>
<dbReference type="Gene3D" id="1.10.287.70">
    <property type="match status" value="1"/>
</dbReference>
<dbReference type="InterPro" id="IPR014710">
    <property type="entry name" value="RmlC-like_jellyroll"/>
</dbReference>
<dbReference type="InterPro" id="IPR018490">
    <property type="entry name" value="cNMP-bd_dom_sf"/>
</dbReference>
<dbReference type="CDD" id="cd00038">
    <property type="entry name" value="CAP_ED"/>
    <property type="match status" value="1"/>
</dbReference>
<keyword evidence="10" id="KW-0630">Potassium</keyword>
<gene>
    <name evidence="21" type="ORF">SAMN05421779_105298</name>
</gene>
<feature type="transmembrane region" description="Helical" evidence="19">
    <location>
        <begin position="200"/>
        <end position="216"/>
    </location>
</feature>
<keyword evidence="7" id="KW-0547">Nucleotide-binding</keyword>
<comment type="similarity">
    <text evidence="18">Belongs to the potassium channel family.</text>
</comment>
<evidence type="ECO:0000256" key="12">
    <source>
        <dbReference type="ARBA" id="ARBA00023065"/>
    </source>
</evidence>
<dbReference type="Gene3D" id="1.20.120.350">
    <property type="entry name" value="Voltage-gated potassium channels. Chain C"/>
    <property type="match status" value="1"/>
</dbReference>
<keyword evidence="3" id="KW-1003">Cell membrane</keyword>
<protein>
    <submittedName>
        <fullName evidence="21">Voltage-gated potassium channel</fullName>
    </submittedName>
</protein>
<evidence type="ECO:0000256" key="4">
    <source>
        <dbReference type="ARBA" id="ARBA00022538"/>
    </source>
</evidence>
<evidence type="ECO:0000313" key="22">
    <source>
        <dbReference type="Proteomes" id="UP000185678"/>
    </source>
</evidence>
<dbReference type="AlphaFoldDB" id="A0A1N7NQN0"/>
<evidence type="ECO:0000256" key="2">
    <source>
        <dbReference type="ARBA" id="ARBA00022448"/>
    </source>
</evidence>
<evidence type="ECO:0000256" key="15">
    <source>
        <dbReference type="ARBA" id="ARBA00023286"/>
    </source>
</evidence>
<dbReference type="RefSeq" id="WP_084194878.1">
    <property type="nucleotide sequence ID" value="NZ_FTOA01000005.1"/>
</dbReference>
<evidence type="ECO:0000256" key="3">
    <source>
        <dbReference type="ARBA" id="ARBA00022475"/>
    </source>
</evidence>
<dbReference type="Gene3D" id="2.60.120.10">
    <property type="entry name" value="Jelly Rolls"/>
    <property type="match status" value="1"/>
</dbReference>
<dbReference type="GO" id="GO:0005249">
    <property type="term" value="F:voltage-gated potassium channel activity"/>
    <property type="evidence" value="ECO:0007669"/>
    <property type="project" value="InterPro"/>
</dbReference>
<keyword evidence="6 19" id="KW-0812">Transmembrane</keyword>
<evidence type="ECO:0000256" key="14">
    <source>
        <dbReference type="ARBA" id="ARBA00023149"/>
    </source>
</evidence>
<evidence type="ECO:0000256" key="17">
    <source>
        <dbReference type="ARBA" id="ARBA00058429"/>
    </source>
</evidence>
<dbReference type="PANTHER" id="PTHR11537:SF254">
    <property type="entry name" value="POTASSIUM VOLTAGE-GATED CHANNEL PROTEIN SHAB"/>
    <property type="match status" value="1"/>
</dbReference>
<dbReference type="PANTHER" id="PTHR11537">
    <property type="entry name" value="VOLTAGE-GATED POTASSIUM CHANNEL"/>
    <property type="match status" value="1"/>
</dbReference>
<keyword evidence="9" id="KW-0851">Voltage-gated channel</keyword>
<dbReference type="SUPFAM" id="SSF51206">
    <property type="entry name" value="cAMP-binding domain-like"/>
    <property type="match status" value="1"/>
</dbReference>
<keyword evidence="15" id="KW-1071">Ligand-gated ion channel</keyword>
<evidence type="ECO:0000256" key="19">
    <source>
        <dbReference type="SAM" id="Phobius"/>
    </source>
</evidence>
<comment type="function">
    <text evidence="17">Cyclic nucleotide-regulated potassium channel activated by cAMP.</text>
</comment>
<proteinExistence type="inferred from homology"/>
<keyword evidence="16 21" id="KW-0407">Ion channel</keyword>
<dbReference type="Pfam" id="PF00520">
    <property type="entry name" value="Ion_trans"/>
    <property type="match status" value="1"/>
</dbReference>
<keyword evidence="5" id="KW-0116">cAMP-binding</keyword>
<dbReference type="PROSITE" id="PS50042">
    <property type="entry name" value="CNMP_BINDING_3"/>
    <property type="match status" value="1"/>
</dbReference>
<dbReference type="InterPro" id="IPR000595">
    <property type="entry name" value="cNMP-bd_dom"/>
</dbReference>
<evidence type="ECO:0000256" key="8">
    <source>
        <dbReference type="ARBA" id="ARBA00022826"/>
    </source>
</evidence>
<keyword evidence="4" id="KW-0633">Potassium transport</keyword>
<dbReference type="GO" id="GO:0030552">
    <property type="term" value="F:cAMP binding"/>
    <property type="evidence" value="ECO:0007669"/>
    <property type="project" value="UniProtKB-KW"/>
</dbReference>
<organism evidence="21 22">
    <name type="scientific">Insolitispirillum peregrinum</name>
    <dbReference type="NCBI Taxonomy" id="80876"/>
    <lineage>
        <taxon>Bacteria</taxon>
        <taxon>Pseudomonadati</taxon>
        <taxon>Pseudomonadota</taxon>
        <taxon>Alphaproteobacteria</taxon>
        <taxon>Rhodospirillales</taxon>
        <taxon>Novispirillaceae</taxon>
        <taxon>Insolitispirillum</taxon>
    </lineage>
</organism>
<evidence type="ECO:0000259" key="20">
    <source>
        <dbReference type="PROSITE" id="PS50042"/>
    </source>
</evidence>
<dbReference type="Proteomes" id="UP000185678">
    <property type="component" value="Unassembled WGS sequence"/>
</dbReference>
<name>A0A1N7NQN0_9PROT</name>
<dbReference type="Pfam" id="PF00027">
    <property type="entry name" value="cNMP_binding"/>
    <property type="match status" value="1"/>
</dbReference>
<dbReference type="FunFam" id="1.10.287.70:FF:000181">
    <property type="entry name" value="Cyclic nucleotide-gated potassium channel mll3241"/>
    <property type="match status" value="1"/>
</dbReference>
<keyword evidence="13 19" id="KW-0472">Membrane</keyword>
<keyword evidence="11 19" id="KW-1133">Transmembrane helix</keyword>
<feature type="domain" description="Cyclic nucleotide-binding" evidence="20">
    <location>
        <begin position="273"/>
        <end position="370"/>
    </location>
</feature>
<evidence type="ECO:0000256" key="5">
    <source>
        <dbReference type="ARBA" id="ARBA00022566"/>
    </source>
</evidence>
<dbReference type="PROSITE" id="PS00888">
    <property type="entry name" value="CNMP_BINDING_1"/>
    <property type="match status" value="1"/>
</dbReference>
<feature type="transmembrane region" description="Helical" evidence="19">
    <location>
        <begin position="103"/>
        <end position="125"/>
    </location>
</feature>
<evidence type="ECO:0000256" key="13">
    <source>
        <dbReference type="ARBA" id="ARBA00023136"/>
    </source>
</evidence>
<keyword evidence="22" id="KW-1185">Reference proteome</keyword>
<evidence type="ECO:0000256" key="11">
    <source>
        <dbReference type="ARBA" id="ARBA00022989"/>
    </source>
</evidence>
<sequence length="399" mass="44276">MAAGSSFSLLRRSWRTRLYSLLIDTERRNWWNTVFDGSMVLLLLLSTGAVIMESVPEIEQEYGLLIEWVDAITVIAISVEYGLRLWCCTDDPYYASLGRLRGRLAYALTPLSMLDLVALLPYYLALISAVDLRFLMVLRLLRILKLARYSPALSTVLAAVAAERKALTAALFLLLVSLVLVSGVMYHIEGDVQPDAFGTIPRAMWWAIVTLTTVGYGDVTPVTAAGRIFAALTALLGIMICAVPAGLMASSFIAELRKRDFVVSCRLVARVPFFRSLEAALIAEIAAALQPLVLPPNYVIVHKGDRGDRVYFIVEGEARVELPNSQVTLRAGEFFGETALLYDRPRQATVVTASECRLLHLDREPFLELLRAQPAIRDAVERVAEQRIGRPPDHADKQI</sequence>
<evidence type="ECO:0000313" key="21">
    <source>
        <dbReference type="EMBL" id="SIT00570.1"/>
    </source>
</evidence>
<comment type="subcellular location">
    <subcellularLocation>
        <location evidence="1">Cell membrane</location>
        <topology evidence="1">Multi-pass membrane protein</topology>
    </subcellularLocation>
</comment>
<accession>A0A1N7NQN0</accession>
<reference evidence="21 22" key="1">
    <citation type="submission" date="2017-01" db="EMBL/GenBank/DDBJ databases">
        <authorList>
            <person name="Mah S.A."/>
            <person name="Swanson W.J."/>
            <person name="Moy G.W."/>
            <person name="Vacquier V.D."/>
        </authorList>
    </citation>
    <scope>NUCLEOTIDE SEQUENCE [LARGE SCALE GENOMIC DNA]</scope>
    <source>
        <strain evidence="21 22">DSM 11589</strain>
    </source>
</reference>
<keyword evidence="12" id="KW-0406">Ion transport</keyword>
<evidence type="ECO:0000256" key="10">
    <source>
        <dbReference type="ARBA" id="ARBA00022958"/>
    </source>
</evidence>
<evidence type="ECO:0000256" key="16">
    <source>
        <dbReference type="ARBA" id="ARBA00023303"/>
    </source>
</evidence>